<evidence type="ECO:0000256" key="7">
    <source>
        <dbReference type="SAM" id="Phobius"/>
    </source>
</evidence>
<feature type="transmembrane region" description="Helical" evidence="7">
    <location>
        <begin position="12"/>
        <end position="37"/>
    </location>
</feature>
<dbReference type="InterPro" id="IPR003838">
    <property type="entry name" value="ABC3_permease_C"/>
</dbReference>
<dbReference type="Pfam" id="PF12704">
    <property type="entry name" value="MacB_PCD"/>
    <property type="match status" value="1"/>
</dbReference>
<reference evidence="10 11" key="1">
    <citation type="submission" date="2014-06" db="EMBL/GenBank/DDBJ databases">
        <title>Draft genome sequence of Paenibacillus sp. MSt1.</title>
        <authorList>
            <person name="Aw Y.K."/>
            <person name="Ong K.S."/>
            <person name="Gan H.M."/>
            <person name="Lee S.M."/>
        </authorList>
    </citation>
    <scope>NUCLEOTIDE SEQUENCE [LARGE SCALE GENOMIC DNA]</scope>
    <source>
        <strain evidence="10 11">MSt1</strain>
    </source>
</reference>
<dbReference type="Proteomes" id="UP000028123">
    <property type="component" value="Unassembled WGS sequence"/>
</dbReference>
<dbReference type="InterPro" id="IPR025857">
    <property type="entry name" value="MacB_PCD"/>
</dbReference>
<keyword evidence="5 7" id="KW-0472">Membrane</keyword>
<feature type="domain" description="ABC3 transporter permease C-terminal" evidence="8">
    <location>
        <begin position="255"/>
        <end position="368"/>
    </location>
</feature>
<evidence type="ECO:0000256" key="4">
    <source>
        <dbReference type="ARBA" id="ARBA00022989"/>
    </source>
</evidence>
<evidence type="ECO:0000256" key="3">
    <source>
        <dbReference type="ARBA" id="ARBA00022692"/>
    </source>
</evidence>
<keyword evidence="3 7" id="KW-0812">Transmembrane</keyword>
<protein>
    <recommendedName>
        <fullName evidence="12">ABC transporter permease</fullName>
    </recommendedName>
</protein>
<evidence type="ECO:0000259" key="8">
    <source>
        <dbReference type="Pfam" id="PF02687"/>
    </source>
</evidence>
<feature type="transmembrane region" description="Helical" evidence="7">
    <location>
        <begin position="304"/>
        <end position="326"/>
    </location>
</feature>
<dbReference type="InterPro" id="IPR050250">
    <property type="entry name" value="Macrolide_Exporter_MacB"/>
</dbReference>
<sequence>MTIFLRNIVKEWTYRPLAFSLLLVGYVIGIVVLSFGISVAQASRTMALESVSGSPEHFELIHANFQEGDSNIFSDIKKIALDAGKYAEIQVGIDSKINEKEHVVLGVHFEILPEWQTPLISGKQFDANDLVGGEKVAVIGKQVADEYFPEGLKKNSYINVNGEQYNIIGVVGKETRQTQWDDNIYVPLKALQNSSSRQSTYHFLVRTNDKKPTEEVNRMISEITKTAEKIQISTEKPHFSSKESEFWSNILVTAILSGIILLVTVINVSNLTLFWIVERRNEIGILKAIGATNWTIARQITCEMLFICFLSAIISILVQSCITYVFNAYKWLATEITVSWSNWIISFGIATICGLVTSITPVNKCLKVAPSEVLKQE</sequence>
<evidence type="ECO:0008006" key="12">
    <source>
        <dbReference type="Google" id="ProtNLM"/>
    </source>
</evidence>
<dbReference type="AlphaFoldDB" id="A0A081P0M2"/>
<proteinExistence type="inferred from homology"/>
<feature type="transmembrane region" description="Helical" evidence="7">
    <location>
        <begin position="338"/>
        <end position="357"/>
    </location>
</feature>
<comment type="subcellular location">
    <subcellularLocation>
        <location evidence="1">Cell membrane</location>
        <topology evidence="1">Multi-pass membrane protein</topology>
    </subcellularLocation>
</comment>
<dbReference type="EMBL" id="JNVM01000017">
    <property type="protein sequence ID" value="KEQ24245.1"/>
    <property type="molecule type" value="Genomic_DNA"/>
</dbReference>
<evidence type="ECO:0000256" key="1">
    <source>
        <dbReference type="ARBA" id="ARBA00004651"/>
    </source>
</evidence>
<dbReference type="GO" id="GO:0022857">
    <property type="term" value="F:transmembrane transporter activity"/>
    <property type="evidence" value="ECO:0007669"/>
    <property type="project" value="TreeGrafter"/>
</dbReference>
<comment type="similarity">
    <text evidence="6">Belongs to the ABC-4 integral membrane protein family.</text>
</comment>
<feature type="domain" description="MacB-like periplasmic core" evidence="9">
    <location>
        <begin position="21"/>
        <end position="221"/>
    </location>
</feature>
<evidence type="ECO:0000313" key="10">
    <source>
        <dbReference type="EMBL" id="KEQ24245.1"/>
    </source>
</evidence>
<name>A0A081P0M2_9BACL</name>
<dbReference type="eggNOG" id="COG0577">
    <property type="taxonomic scope" value="Bacteria"/>
</dbReference>
<dbReference type="PANTHER" id="PTHR30572:SF4">
    <property type="entry name" value="ABC TRANSPORTER PERMEASE YTRF"/>
    <property type="match status" value="1"/>
</dbReference>
<keyword evidence="11" id="KW-1185">Reference proteome</keyword>
<dbReference type="RefSeq" id="WP_036686568.1">
    <property type="nucleotide sequence ID" value="NZ_JNVM01000017.1"/>
</dbReference>
<evidence type="ECO:0000256" key="6">
    <source>
        <dbReference type="ARBA" id="ARBA00038076"/>
    </source>
</evidence>
<dbReference type="OrthoDB" id="9770036at2"/>
<keyword evidence="2" id="KW-1003">Cell membrane</keyword>
<organism evidence="10 11">
    <name type="scientific">Paenibacillus tyrfis</name>
    <dbReference type="NCBI Taxonomy" id="1501230"/>
    <lineage>
        <taxon>Bacteria</taxon>
        <taxon>Bacillati</taxon>
        <taxon>Bacillota</taxon>
        <taxon>Bacilli</taxon>
        <taxon>Bacillales</taxon>
        <taxon>Paenibacillaceae</taxon>
        <taxon>Paenibacillus</taxon>
    </lineage>
</organism>
<comment type="caution">
    <text evidence="10">The sequence shown here is derived from an EMBL/GenBank/DDBJ whole genome shotgun (WGS) entry which is preliminary data.</text>
</comment>
<gene>
    <name evidence="10" type="ORF">ET33_11185</name>
</gene>
<accession>A0A081P0M2</accession>
<evidence type="ECO:0000259" key="9">
    <source>
        <dbReference type="Pfam" id="PF12704"/>
    </source>
</evidence>
<keyword evidence="4 7" id="KW-1133">Transmembrane helix</keyword>
<dbReference type="Pfam" id="PF02687">
    <property type="entry name" value="FtsX"/>
    <property type="match status" value="1"/>
</dbReference>
<evidence type="ECO:0000256" key="5">
    <source>
        <dbReference type="ARBA" id="ARBA00023136"/>
    </source>
</evidence>
<evidence type="ECO:0000313" key="11">
    <source>
        <dbReference type="Proteomes" id="UP000028123"/>
    </source>
</evidence>
<feature type="transmembrane region" description="Helical" evidence="7">
    <location>
        <begin position="246"/>
        <end position="277"/>
    </location>
</feature>
<evidence type="ECO:0000256" key="2">
    <source>
        <dbReference type="ARBA" id="ARBA00022475"/>
    </source>
</evidence>
<dbReference type="PANTHER" id="PTHR30572">
    <property type="entry name" value="MEMBRANE COMPONENT OF TRANSPORTER-RELATED"/>
    <property type="match status" value="1"/>
</dbReference>
<dbReference type="GO" id="GO:0005886">
    <property type="term" value="C:plasma membrane"/>
    <property type="evidence" value="ECO:0007669"/>
    <property type="project" value="UniProtKB-SubCell"/>
</dbReference>